<proteinExistence type="predicted"/>
<dbReference type="PANTHER" id="PTHR11748">
    <property type="entry name" value="D-LACTATE DEHYDROGENASE"/>
    <property type="match status" value="1"/>
</dbReference>
<dbReference type="InterPro" id="IPR016166">
    <property type="entry name" value="FAD-bd_PCMH"/>
</dbReference>
<dbReference type="SUPFAM" id="SSF46548">
    <property type="entry name" value="alpha-helical ferredoxin"/>
    <property type="match status" value="1"/>
</dbReference>
<evidence type="ECO:0000256" key="1">
    <source>
        <dbReference type="ARBA" id="ARBA00001974"/>
    </source>
</evidence>
<dbReference type="InterPro" id="IPR017896">
    <property type="entry name" value="4Fe4S_Fe-S-bd"/>
</dbReference>
<accession>A0ABV3XZN7</accession>
<dbReference type="PROSITE" id="PS00198">
    <property type="entry name" value="4FE4S_FER_1"/>
    <property type="match status" value="1"/>
</dbReference>
<dbReference type="InterPro" id="IPR004113">
    <property type="entry name" value="FAD-bd_oxidored_4_C"/>
</dbReference>
<dbReference type="PROSITE" id="PS51387">
    <property type="entry name" value="FAD_PCMH"/>
    <property type="match status" value="1"/>
</dbReference>
<comment type="cofactor">
    <cofactor evidence="1">
        <name>FAD</name>
        <dbReference type="ChEBI" id="CHEBI:57692"/>
    </cofactor>
</comment>
<evidence type="ECO:0000256" key="5">
    <source>
        <dbReference type="ARBA" id="ARBA00023002"/>
    </source>
</evidence>
<dbReference type="Gene3D" id="1.10.1060.10">
    <property type="entry name" value="Alpha-helical ferredoxin"/>
    <property type="match status" value="1"/>
</dbReference>
<keyword evidence="4" id="KW-0274">FAD</keyword>
<protein>
    <submittedName>
        <fullName evidence="10">FAD-binding and (Fe-S)-binding domain-containing protein</fullName>
    </submittedName>
</protein>
<keyword evidence="6" id="KW-0408">Iron</keyword>
<dbReference type="InterPro" id="IPR004017">
    <property type="entry name" value="Cys_rich_dom"/>
</dbReference>
<evidence type="ECO:0000313" key="10">
    <source>
        <dbReference type="EMBL" id="MEX6428764.1"/>
    </source>
</evidence>
<keyword evidence="7" id="KW-0411">Iron-sulfur</keyword>
<evidence type="ECO:0000259" key="9">
    <source>
        <dbReference type="PROSITE" id="PS51387"/>
    </source>
</evidence>
<sequence length="973" mass="104214">MTTDTTSGGSWAAPLRALGIELDTSARRLGEYAYDASNYRVKPLGVAYPRSVGEVAATLKVCHQYRLPVTSRGGGTSMAGGAIGSGLVLDFSRYLNTLLRVDRDAHTATAEVGIVLTDLQDRVAAETEHQLTFAPDPSSKSRATLGGSIANDACGNHSVRYGRTSDHIIALDLVTADGLQLTATRTGLHPTVTGDQLATERAATLTAGLHALVGEYLGDLRSELEQIPRQVSGFHLAHLLPERGFDVARSLAGSEGTCAVIVSATVQLVPIEATSILVSLGYLNVVDAALDIPQILTFAPAAVEGIDEAIVDTMRRLRGSRSVQGLPPGKAWLYVELDGGDANELHAKADELLATLQDSGRVLASQIVATNEERQSLWRVREDGAGLSARLTNGADSWPGWEDSAVAPKRLAPYLLDLQKLLARFGLASVMYGHFGAGCVHMRVTFDLRTPTGRAVMADFAHAAAELVVSHGGSLSGEHGDGRARSELLSIMYSPSMIDAFVAFKTLWDPAGILNPGILVDPESMTDNLALDGVPERPWPTRYDFTTSTSPLVGHKADPFVKAVQGCIGVGRCRSSSGGVMCPSYRATKDEKDSTRGRSRVLQEMVRGSKPVDNLWRSPEVRDALDLCLSCKACSVDCPVGVDMASYKAEFLSHFYRHRVRPRSHYSLGWLPYWLRITARIAPSANAILSSPLAKPVAALGGVTTRRRLPRFASARDLRRALAQDGHPQPSSADTDIVLLIDTFTKGFRPEVARAARRVLNASGKSVTCNSSVCCGLTLVSTGQLGAATKLLSRAAAILDDGTHRPIVVIEPSCAACLKQELPKLVHSDAALRVAKRIRNFSGIVCELVDAGWHPKWKRTTPPHEVTVQTHCHEYSAFGSGSQTAALRALGIENVREVAGCCGVAGNFGFEAQHFDISMDIARLALAPAIASTNRDTPILADGFSCQMQIAQLDPRRQVLHLAELLDESSTSS</sequence>
<dbReference type="Pfam" id="PF02754">
    <property type="entry name" value="CCG"/>
    <property type="match status" value="2"/>
</dbReference>
<dbReference type="Gene3D" id="3.30.70.2190">
    <property type="match status" value="1"/>
</dbReference>
<dbReference type="PROSITE" id="PS51379">
    <property type="entry name" value="4FE4S_FER_2"/>
    <property type="match status" value="1"/>
</dbReference>
<dbReference type="Pfam" id="PF02913">
    <property type="entry name" value="FAD-oxidase_C"/>
    <property type="match status" value="1"/>
</dbReference>
<keyword evidence="2" id="KW-0285">Flavoprotein</keyword>
<gene>
    <name evidence="10" type="ORF">AB6A68_02780</name>
</gene>
<evidence type="ECO:0000313" key="11">
    <source>
        <dbReference type="Proteomes" id="UP001560267"/>
    </source>
</evidence>
<dbReference type="InterPro" id="IPR036318">
    <property type="entry name" value="FAD-bd_PCMH-like_sf"/>
</dbReference>
<evidence type="ECO:0000256" key="4">
    <source>
        <dbReference type="ARBA" id="ARBA00022827"/>
    </source>
</evidence>
<feature type="domain" description="FAD-binding PCMH-type" evidence="9">
    <location>
        <begin position="39"/>
        <end position="271"/>
    </location>
</feature>
<evidence type="ECO:0000256" key="7">
    <source>
        <dbReference type="ARBA" id="ARBA00023014"/>
    </source>
</evidence>
<dbReference type="SUPFAM" id="SSF56176">
    <property type="entry name" value="FAD-binding/transporter-associated domain-like"/>
    <property type="match status" value="1"/>
</dbReference>
<name>A0ABV3XZN7_9ACTN</name>
<evidence type="ECO:0000256" key="6">
    <source>
        <dbReference type="ARBA" id="ARBA00023004"/>
    </source>
</evidence>
<dbReference type="Pfam" id="PF01565">
    <property type="entry name" value="FAD_binding_4"/>
    <property type="match status" value="1"/>
</dbReference>
<dbReference type="InterPro" id="IPR017900">
    <property type="entry name" value="4Fe4S_Fe_S_CS"/>
</dbReference>
<evidence type="ECO:0000256" key="3">
    <source>
        <dbReference type="ARBA" id="ARBA00022723"/>
    </source>
</evidence>
<dbReference type="Gene3D" id="3.30.465.10">
    <property type="match status" value="1"/>
</dbReference>
<dbReference type="Pfam" id="PF13183">
    <property type="entry name" value="Fer4_8"/>
    <property type="match status" value="1"/>
</dbReference>
<evidence type="ECO:0000256" key="2">
    <source>
        <dbReference type="ARBA" id="ARBA00022630"/>
    </source>
</evidence>
<dbReference type="Gene3D" id="3.30.70.2740">
    <property type="match status" value="1"/>
</dbReference>
<keyword evidence="5" id="KW-0560">Oxidoreductase</keyword>
<dbReference type="InterPro" id="IPR016164">
    <property type="entry name" value="FAD-linked_Oxase-like_C"/>
</dbReference>
<reference evidence="10 11" key="1">
    <citation type="submission" date="2024-07" db="EMBL/GenBank/DDBJ databases">
        <title>Draft Genome Sequence of Ferrimicrobium acidiphilum Strain YE2023, Isolated from a Pulp of Bioleach Reactor.</title>
        <authorList>
            <person name="Elkina Y.A."/>
            <person name="Bulaeva A.G."/>
            <person name="Beletsky A.V."/>
            <person name="Mardanov A.V."/>
        </authorList>
    </citation>
    <scope>NUCLEOTIDE SEQUENCE [LARGE SCALE GENOMIC DNA]</scope>
    <source>
        <strain evidence="10 11">YE2023</strain>
    </source>
</reference>
<dbReference type="InterPro" id="IPR016169">
    <property type="entry name" value="FAD-bd_PCMH_sub2"/>
</dbReference>
<dbReference type="Proteomes" id="UP001560267">
    <property type="component" value="Unassembled WGS sequence"/>
</dbReference>
<dbReference type="InterPro" id="IPR009051">
    <property type="entry name" value="Helical_ferredxn"/>
</dbReference>
<comment type="caution">
    <text evidence="10">The sequence shown here is derived from an EMBL/GenBank/DDBJ whole genome shotgun (WGS) entry which is preliminary data.</text>
</comment>
<evidence type="ECO:0000259" key="8">
    <source>
        <dbReference type="PROSITE" id="PS51379"/>
    </source>
</evidence>
<dbReference type="PANTHER" id="PTHR11748:SF119">
    <property type="entry name" value="D-2-HYDROXYGLUTARATE DEHYDROGENASE"/>
    <property type="match status" value="1"/>
</dbReference>
<dbReference type="InterPro" id="IPR006094">
    <property type="entry name" value="Oxid_FAD_bind_N"/>
</dbReference>
<keyword evidence="3" id="KW-0479">Metal-binding</keyword>
<dbReference type="EMBL" id="JBFSHR010000006">
    <property type="protein sequence ID" value="MEX6428764.1"/>
    <property type="molecule type" value="Genomic_DNA"/>
</dbReference>
<dbReference type="RefSeq" id="WP_298447234.1">
    <property type="nucleotide sequence ID" value="NZ_JBFSHR010000006.1"/>
</dbReference>
<organism evidence="10 11">
    <name type="scientific">Ferrimicrobium acidiphilum</name>
    <dbReference type="NCBI Taxonomy" id="121039"/>
    <lineage>
        <taxon>Bacteria</taxon>
        <taxon>Bacillati</taxon>
        <taxon>Actinomycetota</taxon>
        <taxon>Acidimicrobiia</taxon>
        <taxon>Acidimicrobiales</taxon>
        <taxon>Acidimicrobiaceae</taxon>
        <taxon>Ferrimicrobium</taxon>
    </lineage>
</organism>
<dbReference type="SUPFAM" id="SSF55103">
    <property type="entry name" value="FAD-linked oxidases, C-terminal domain"/>
    <property type="match status" value="1"/>
</dbReference>
<keyword evidence="11" id="KW-1185">Reference proteome</keyword>
<feature type="domain" description="4Fe-4S ferredoxin-type" evidence="8">
    <location>
        <begin position="617"/>
        <end position="648"/>
    </location>
</feature>